<dbReference type="PANTHER" id="PTHR43490:SF99">
    <property type="entry name" value="SHORT-CHAIN DEHYDROGENASE_REDUCTASE"/>
    <property type="match status" value="1"/>
</dbReference>
<dbReference type="PANTHER" id="PTHR43490">
    <property type="entry name" value="(+)-NEOMENTHOL DEHYDROGENASE"/>
    <property type="match status" value="1"/>
</dbReference>
<organism evidence="5 6">
    <name type="scientific">Subtercola boreus</name>
    <dbReference type="NCBI Taxonomy" id="120213"/>
    <lineage>
        <taxon>Bacteria</taxon>
        <taxon>Bacillati</taxon>
        <taxon>Actinomycetota</taxon>
        <taxon>Actinomycetes</taxon>
        <taxon>Micrococcales</taxon>
        <taxon>Microbacteriaceae</taxon>
        <taxon>Subtercola</taxon>
    </lineage>
</organism>
<dbReference type="InterPro" id="IPR036291">
    <property type="entry name" value="NAD(P)-bd_dom_sf"/>
</dbReference>
<keyword evidence="3" id="KW-0560">Oxidoreductase</keyword>
<comment type="caution">
    <text evidence="5">The sequence shown here is derived from an EMBL/GenBank/DDBJ whole genome shotgun (WGS) entry which is preliminary data.</text>
</comment>
<dbReference type="PRINTS" id="PR00080">
    <property type="entry name" value="SDRFAMILY"/>
</dbReference>
<dbReference type="EMBL" id="NBWZ01000001">
    <property type="protein sequence ID" value="RFA08593.1"/>
    <property type="molecule type" value="Genomic_DNA"/>
</dbReference>
<keyword evidence="2" id="KW-0521">NADP</keyword>
<dbReference type="Gene3D" id="3.40.50.720">
    <property type="entry name" value="NAD(P)-binding Rossmann-like Domain"/>
    <property type="match status" value="1"/>
</dbReference>
<dbReference type="InterPro" id="IPR020904">
    <property type="entry name" value="Sc_DH/Rdtase_CS"/>
</dbReference>
<comment type="similarity">
    <text evidence="1 4">Belongs to the short-chain dehydrogenases/reductases (SDR) family.</text>
</comment>
<evidence type="ECO:0000256" key="1">
    <source>
        <dbReference type="ARBA" id="ARBA00006484"/>
    </source>
</evidence>
<protein>
    <submittedName>
        <fullName evidence="5">Short-chain dehydrogenase</fullName>
    </submittedName>
</protein>
<gene>
    <name evidence="5" type="ORF">B7R54_04640</name>
</gene>
<dbReference type="SUPFAM" id="SSF51735">
    <property type="entry name" value="NAD(P)-binding Rossmann-fold domains"/>
    <property type="match status" value="1"/>
</dbReference>
<proteinExistence type="inferred from homology"/>
<reference evidence="5 6" key="1">
    <citation type="submission" date="2017-04" db="EMBL/GenBank/DDBJ databases">
        <title>Comparative genome analysis of Subtercola boreus.</title>
        <authorList>
            <person name="Cho Y.-J."/>
            <person name="Cho A."/>
            <person name="Kim O.-S."/>
            <person name="Lee J.-I."/>
        </authorList>
    </citation>
    <scope>NUCLEOTIDE SEQUENCE [LARGE SCALE GENOMIC DNA]</scope>
    <source>
        <strain evidence="5 6">K300</strain>
    </source>
</reference>
<evidence type="ECO:0000256" key="4">
    <source>
        <dbReference type="RuleBase" id="RU000363"/>
    </source>
</evidence>
<evidence type="ECO:0000256" key="3">
    <source>
        <dbReference type="ARBA" id="ARBA00023002"/>
    </source>
</evidence>
<dbReference type="PRINTS" id="PR00081">
    <property type="entry name" value="GDHRDH"/>
</dbReference>
<dbReference type="PROSITE" id="PS00061">
    <property type="entry name" value="ADH_SHORT"/>
    <property type="match status" value="1"/>
</dbReference>
<name>A0A3E0VGB7_9MICO</name>
<evidence type="ECO:0000313" key="5">
    <source>
        <dbReference type="EMBL" id="RFA08593.1"/>
    </source>
</evidence>
<dbReference type="Pfam" id="PF00106">
    <property type="entry name" value="adh_short"/>
    <property type="match status" value="1"/>
</dbReference>
<accession>A0A3E0VGB7</accession>
<dbReference type="InterPro" id="IPR002347">
    <property type="entry name" value="SDR_fam"/>
</dbReference>
<evidence type="ECO:0000256" key="2">
    <source>
        <dbReference type="ARBA" id="ARBA00022857"/>
    </source>
</evidence>
<dbReference type="Proteomes" id="UP000256486">
    <property type="component" value="Unassembled WGS sequence"/>
</dbReference>
<dbReference type="AlphaFoldDB" id="A0A3E0VGB7"/>
<dbReference type="RefSeq" id="WP_116413997.1">
    <property type="nucleotide sequence ID" value="NZ_NBWZ01000001.1"/>
</dbReference>
<dbReference type="OrthoDB" id="9781117at2"/>
<dbReference type="GO" id="GO:0016491">
    <property type="term" value="F:oxidoreductase activity"/>
    <property type="evidence" value="ECO:0007669"/>
    <property type="project" value="UniProtKB-KW"/>
</dbReference>
<evidence type="ECO:0000313" key="6">
    <source>
        <dbReference type="Proteomes" id="UP000256486"/>
    </source>
</evidence>
<keyword evidence="6" id="KW-1185">Reference proteome</keyword>
<sequence length="235" mass="24181">MTENTPTTTLISGANKGLGYETARRLIEAGHTVWMGARDESRGRAAAEALGARFVQLDVTSDASVSAAVATVSAVGGLDVLINNAGIPGPFVPALEQTADDAERVFATNVIGIVRLTRAFVPLLSASDAPTIVNVTSGLGSFDAVHDTSRVESTVIAPLYTASKSAVTMLTVQYAKAFPAFRINAADPGYTATDLNGHNGTQTVTEGTDAIVELATRGGQGPTGTFIDRAGVAPF</sequence>